<dbReference type="KEGG" id="fpp:FPB0191_01369"/>
<dbReference type="EC" id="3.5.4.2" evidence="2 6"/>
<evidence type="ECO:0000256" key="2">
    <source>
        <dbReference type="ARBA" id="ARBA00012782"/>
    </source>
</evidence>
<feature type="domain" description="Amidohydrolase-related" evidence="7">
    <location>
        <begin position="74"/>
        <end position="361"/>
    </location>
</feature>
<dbReference type="Gene3D" id="2.30.40.10">
    <property type="entry name" value="Urease, subunit C, domain 1"/>
    <property type="match status" value="1"/>
</dbReference>
<dbReference type="InterPro" id="IPR006679">
    <property type="entry name" value="Adenine_deam"/>
</dbReference>
<comment type="catalytic activity">
    <reaction evidence="5 6">
        <text>adenine + H2O + H(+) = hypoxanthine + NH4(+)</text>
        <dbReference type="Rhea" id="RHEA:23688"/>
        <dbReference type="ChEBI" id="CHEBI:15377"/>
        <dbReference type="ChEBI" id="CHEBI:15378"/>
        <dbReference type="ChEBI" id="CHEBI:16708"/>
        <dbReference type="ChEBI" id="CHEBI:17368"/>
        <dbReference type="ChEBI" id="CHEBI:28938"/>
        <dbReference type="EC" id="3.5.4.2"/>
    </reaction>
</comment>
<dbReference type="Pfam" id="PF13382">
    <property type="entry name" value="Adenine_deam_C"/>
    <property type="match status" value="1"/>
</dbReference>
<dbReference type="EMBL" id="CP009056">
    <property type="protein sequence ID" value="AJA45188.1"/>
    <property type="molecule type" value="Genomic_DNA"/>
</dbReference>
<dbReference type="HAMAP" id="MF_01518">
    <property type="entry name" value="Adenine_deamin"/>
    <property type="match status" value="1"/>
</dbReference>
<reference evidence="9 10" key="1">
    <citation type="journal article" date="2014" name="Appl. Environ. Microbiol.">
        <title>Gut symbionts from distinct hosts exhibit genotoxic activity via divergent colibactin biosynthetic pathways.</title>
        <authorList>
            <person name="Engel P."/>
            <person name="Vizcaino M.I."/>
            <person name="Crawford J.M."/>
        </authorList>
    </citation>
    <scope>NUCLEOTIDE SEQUENCE [LARGE SCALE GENOMIC DNA]</scope>
    <source>
        <strain evidence="9 10">PEB0191</strain>
    </source>
</reference>
<keyword evidence="3 6" id="KW-0378">Hydrolase</keyword>
<comment type="cofactor">
    <cofactor evidence="6">
        <name>Mn(2+)</name>
        <dbReference type="ChEBI" id="CHEBI:29035"/>
    </cofactor>
</comment>
<feature type="domain" description="Adenine deaminase C-terminal" evidence="8">
    <location>
        <begin position="421"/>
        <end position="585"/>
    </location>
</feature>
<proteinExistence type="inferred from homology"/>
<evidence type="ECO:0000259" key="8">
    <source>
        <dbReference type="Pfam" id="PF13382"/>
    </source>
</evidence>
<dbReference type="Gene3D" id="3.20.20.140">
    <property type="entry name" value="Metal-dependent hydrolases"/>
    <property type="match status" value="1"/>
</dbReference>
<dbReference type="PANTHER" id="PTHR11113">
    <property type="entry name" value="N-ACETYLGLUCOSAMINE-6-PHOSPHATE DEACETYLASE"/>
    <property type="match status" value="1"/>
</dbReference>
<protein>
    <recommendedName>
        <fullName evidence="2 6">Adenine deaminase</fullName>
        <shortName evidence="6">Adenase</shortName>
        <shortName evidence="6">Adenine aminase</shortName>
        <ecNumber evidence="2 6">3.5.4.2</ecNumber>
    </recommendedName>
</protein>
<dbReference type="InterPro" id="IPR011059">
    <property type="entry name" value="Metal-dep_hydrolase_composite"/>
</dbReference>
<dbReference type="SUPFAM" id="SSF51338">
    <property type="entry name" value="Composite domain of metallo-dependent hydrolases"/>
    <property type="match status" value="1"/>
</dbReference>
<dbReference type="InterPro" id="IPR032466">
    <property type="entry name" value="Metal_Hydrolase"/>
</dbReference>
<evidence type="ECO:0000313" key="9">
    <source>
        <dbReference type="EMBL" id="AJA45188.1"/>
    </source>
</evidence>
<evidence type="ECO:0000256" key="5">
    <source>
        <dbReference type="ARBA" id="ARBA00047720"/>
    </source>
</evidence>
<organism evidence="9 10">
    <name type="scientific">Frischella perrara</name>
    <dbReference type="NCBI Taxonomy" id="1267021"/>
    <lineage>
        <taxon>Bacteria</taxon>
        <taxon>Pseudomonadati</taxon>
        <taxon>Pseudomonadota</taxon>
        <taxon>Gammaproteobacteria</taxon>
        <taxon>Orbales</taxon>
        <taxon>Orbaceae</taxon>
        <taxon>Frischella</taxon>
    </lineage>
</organism>
<sequence length="607" mass="66844">MTSMYKESICEMIDAGAAKIPADLIIINGQLVNVNSCEIYSADVAIYKSRIVAIGDVSGYIAAQTKTIDAKGKYIVPGLIDGHLHIECSKLSMTSFAKAVLPHGTTSIISGLDQYIVTAGLDGIREILHEIDKTPLKVFWGLPFLTPYTLPQSHVGFNVTAKTHAEVQKWPEVFGVWETVSEFIENQHSDVMKAIEYARLHRLPIFGCAPMTRGHKLNSILCAGVRLDHESYDHEEMMEKIRKGMNVLIRESSISHFLEENIKVITHLNPQLSRRVSFCTDDVIASDIVTNGHMDKLIRMAIANGVDPLTAIQMGTINSAEAYRIDHLVGSVSPGRFADILLVEDLIKFEIDTVIAKGKLVVENKQTVFDFVPPKRSDVLLQSMKLKKVDANDLKVKTDDKQSKVKVLSLDVDFDIPFVRRGRHVELSVENGVVQADIDNDVIYATVVERFGKTKGIPKVGFCSGWKLKSGAMASSCAPDDNNVVCIGTNPEDMAIAINHLAQEGGGQVIVDKGQVIGFLPLPICGIVSDLDPHVMAEEEEKLLQIARQLGCDLPDPLFYMCCLQITAIPDYAITDLGVIDFHEQAVMDPVFKCGCTHGKLQPICHK</sequence>
<dbReference type="InterPro" id="IPR026912">
    <property type="entry name" value="Adenine_deam_C"/>
</dbReference>
<keyword evidence="4 6" id="KW-0464">Manganese</keyword>
<dbReference type="GO" id="GO:0006146">
    <property type="term" value="P:adenine catabolic process"/>
    <property type="evidence" value="ECO:0007669"/>
    <property type="project" value="InterPro"/>
</dbReference>
<name>A0A0A7S144_FRIPE</name>
<dbReference type="PANTHER" id="PTHR11113:SF2">
    <property type="entry name" value="ADENINE DEAMINASE"/>
    <property type="match status" value="1"/>
</dbReference>
<gene>
    <name evidence="6" type="primary">ade</name>
    <name evidence="9" type="ORF">FPB0191_01369</name>
</gene>
<evidence type="ECO:0000256" key="6">
    <source>
        <dbReference type="HAMAP-Rule" id="MF_01518"/>
    </source>
</evidence>
<dbReference type="STRING" id="1267021.FPB0191_01369"/>
<dbReference type="InterPro" id="IPR006680">
    <property type="entry name" value="Amidohydro-rel"/>
</dbReference>
<evidence type="ECO:0000256" key="4">
    <source>
        <dbReference type="ARBA" id="ARBA00023211"/>
    </source>
</evidence>
<evidence type="ECO:0000313" key="10">
    <source>
        <dbReference type="Proteomes" id="UP000030901"/>
    </source>
</evidence>
<evidence type="ECO:0000256" key="1">
    <source>
        <dbReference type="ARBA" id="ARBA00006773"/>
    </source>
</evidence>
<comment type="similarity">
    <text evidence="1 6">Belongs to the metallo-dependent hydrolases superfamily. Adenine deaminase family.</text>
</comment>
<dbReference type="AlphaFoldDB" id="A0A0A7S144"/>
<evidence type="ECO:0000259" key="7">
    <source>
        <dbReference type="Pfam" id="PF01979"/>
    </source>
</evidence>
<dbReference type="GO" id="GO:0000034">
    <property type="term" value="F:adenine deaminase activity"/>
    <property type="evidence" value="ECO:0007669"/>
    <property type="project" value="UniProtKB-UniRule"/>
</dbReference>
<dbReference type="HOGENOM" id="CLU_027935_0_0_6"/>
<evidence type="ECO:0000256" key="3">
    <source>
        <dbReference type="ARBA" id="ARBA00022801"/>
    </source>
</evidence>
<accession>A0A0A7S144</accession>
<dbReference type="Pfam" id="PF01979">
    <property type="entry name" value="Amidohydro_1"/>
    <property type="match status" value="1"/>
</dbReference>
<dbReference type="Proteomes" id="UP000030901">
    <property type="component" value="Chromosome"/>
</dbReference>
<keyword evidence="10" id="KW-1185">Reference proteome</keyword>
<dbReference type="SUPFAM" id="SSF51556">
    <property type="entry name" value="Metallo-dependent hydrolases"/>
    <property type="match status" value="1"/>
</dbReference>